<feature type="compositionally biased region" description="Polar residues" evidence="1">
    <location>
        <begin position="586"/>
        <end position="597"/>
    </location>
</feature>
<feature type="region of interest" description="Disordered" evidence="1">
    <location>
        <begin position="492"/>
        <end position="658"/>
    </location>
</feature>
<proteinExistence type="predicted"/>
<dbReference type="AlphaFoldDB" id="A0A2J6ST47"/>
<feature type="compositionally biased region" description="Low complexity" evidence="1">
    <location>
        <begin position="630"/>
        <end position="653"/>
    </location>
</feature>
<feature type="compositionally biased region" description="Low complexity" evidence="1">
    <location>
        <begin position="497"/>
        <end position="511"/>
    </location>
</feature>
<feature type="compositionally biased region" description="Low complexity" evidence="1">
    <location>
        <begin position="551"/>
        <end position="576"/>
    </location>
</feature>
<evidence type="ECO:0000313" key="2">
    <source>
        <dbReference type="EMBL" id="PMD53932.1"/>
    </source>
</evidence>
<accession>A0A2J6ST47</accession>
<sequence length="832" mass="93796">MFSAIDIIHAVRFAWDVYNLGWSEELNASKQYEDFWNDVRSLAENLQDISRVVENAKATWTQQSLQLVRSPGLPSQKDWDLTSLREIIGDYHKTLTDCRKLLEENPEFRKNRNFAYNIEWNKVIQPKVELLRKRLEFHNTKILVLLRPLELNLLSEIHRDLANRIDAVHQTLLQLRGLLIPDVVQAISEQETAVVVDLDVPDEIESRFRLAAERSYPEIRTAGNFPLHAGADSFVEYFEESTKGFTARGSFLDARTPPAQQYLALLKCIWIMRCLSNCEALRSASADSQWPGYVHQLREDLSMECQRFKAPTPQAQRLIVPDLSGISNDVAYDIWPAENIADYMSRHTEERALEEVLKFPMPSQSESLHRELKILRLESTRYRLVESVEDKSTKPNRRQELKMEIDLKTVNFMPLYAIPSSRPKALEVMIASPTADITPTFLEPKHIFSLQHLLTGYKVYGRYDQGMVTVSFTIPGQPKPLEEHGRLQLWLPHPFRSSSTPSSGASSIAPSRFGNSRTSLGTGMETMSLNSRSERTPTRLVSPTSPLGPVSSISFNMSRNSSSASSSRENAMSNRRGGPSAPSVADSINRSKTSTSMGDARESMTPSRTSSQSTTNKLTKTQRPPSIAPSTRTTSSVTSHTSMSSITTVSTGTGRAQIHTKPAKPLLVIFLKSKEVTQKLAIVAIQVDEKTEVERERCGCRSSNSKCEDSCIERSGGSLLAQRWDADRLGSWNLAKLGVEQKKELPEDAWEDLKRVKLKFDSLEDRLKFSGKPCRCKPLMQHDLSACVLEGHHGVFGIVKQIGSQNLRNYHQAREEAVGRSIELAPLLEHEY</sequence>
<gene>
    <name evidence="2" type="ORF">K444DRAFT_540412</name>
</gene>
<dbReference type="EMBL" id="KZ613866">
    <property type="protein sequence ID" value="PMD53932.1"/>
    <property type="molecule type" value="Genomic_DNA"/>
</dbReference>
<keyword evidence="3" id="KW-1185">Reference proteome</keyword>
<evidence type="ECO:0000256" key="1">
    <source>
        <dbReference type="SAM" id="MobiDB-lite"/>
    </source>
</evidence>
<feature type="compositionally biased region" description="Polar residues" evidence="1">
    <location>
        <begin position="604"/>
        <end position="624"/>
    </location>
</feature>
<name>A0A2J6ST47_9HELO</name>
<reference evidence="2 3" key="1">
    <citation type="submission" date="2016-04" db="EMBL/GenBank/DDBJ databases">
        <title>A degradative enzymes factory behind the ericoid mycorrhizal symbiosis.</title>
        <authorList>
            <consortium name="DOE Joint Genome Institute"/>
            <person name="Martino E."/>
            <person name="Morin E."/>
            <person name="Grelet G."/>
            <person name="Kuo A."/>
            <person name="Kohler A."/>
            <person name="Daghino S."/>
            <person name="Barry K."/>
            <person name="Choi C."/>
            <person name="Cichocki N."/>
            <person name="Clum A."/>
            <person name="Copeland A."/>
            <person name="Hainaut M."/>
            <person name="Haridas S."/>
            <person name="Labutti K."/>
            <person name="Lindquist E."/>
            <person name="Lipzen A."/>
            <person name="Khouja H.-R."/>
            <person name="Murat C."/>
            <person name="Ohm R."/>
            <person name="Olson A."/>
            <person name="Spatafora J."/>
            <person name="Veneault-Fourrey C."/>
            <person name="Henrissat B."/>
            <person name="Grigoriev I."/>
            <person name="Martin F."/>
            <person name="Perotto S."/>
        </authorList>
    </citation>
    <scope>NUCLEOTIDE SEQUENCE [LARGE SCALE GENOMIC DNA]</scope>
    <source>
        <strain evidence="2 3">E</strain>
    </source>
</reference>
<evidence type="ECO:0000313" key="3">
    <source>
        <dbReference type="Proteomes" id="UP000235371"/>
    </source>
</evidence>
<dbReference type="RefSeq" id="XP_024730836.1">
    <property type="nucleotide sequence ID" value="XM_024875712.1"/>
</dbReference>
<feature type="compositionally biased region" description="Polar residues" evidence="1">
    <location>
        <begin position="513"/>
        <end position="531"/>
    </location>
</feature>
<organism evidence="2 3">
    <name type="scientific">Hyaloscypha bicolor E</name>
    <dbReference type="NCBI Taxonomy" id="1095630"/>
    <lineage>
        <taxon>Eukaryota</taxon>
        <taxon>Fungi</taxon>
        <taxon>Dikarya</taxon>
        <taxon>Ascomycota</taxon>
        <taxon>Pezizomycotina</taxon>
        <taxon>Leotiomycetes</taxon>
        <taxon>Helotiales</taxon>
        <taxon>Hyaloscyphaceae</taxon>
        <taxon>Hyaloscypha</taxon>
        <taxon>Hyaloscypha bicolor</taxon>
    </lineage>
</organism>
<dbReference type="InParanoid" id="A0A2J6ST47"/>
<dbReference type="OrthoDB" id="5400409at2759"/>
<dbReference type="Proteomes" id="UP000235371">
    <property type="component" value="Unassembled WGS sequence"/>
</dbReference>
<dbReference type="GeneID" id="36583791"/>
<protein>
    <submittedName>
        <fullName evidence="2">Uncharacterized protein</fullName>
    </submittedName>
</protein>